<evidence type="ECO:0000313" key="11">
    <source>
        <dbReference type="Proteomes" id="UP000675880"/>
    </source>
</evidence>
<evidence type="ECO:0000256" key="4">
    <source>
        <dbReference type="ARBA" id="ARBA00022475"/>
    </source>
</evidence>
<comment type="similarity">
    <text evidence="2">Belongs to the resistance-nodulation-cell division (RND) (TC 2.A.6) family.</text>
</comment>
<dbReference type="NCBIfam" id="TIGR00914">
    <property type="entry name" value="2A0601"/>
    <property type="match status" value="1"/>
</dbReference>
<feature type="region of interest" description="Disordered" evidence="8">
    <location>
        <begin position="1027"/>
        <end position="1051"/>
    </location>
</feature>
<evidence type="ECO:0000256" key="3">
    <source>
        <dbReference type="ARBA" id="ARBA00022448"/>
    </source>
</evidence>
<feature type="transmembrane region" description="Helical" evidence="9">
    <location>
        <begin position="385"/>
        <end position="404"/>
    </location>
</feature>
<organism evidence="10 11">
    <name type="scientific">Nitrospira defluvii</name>
    <dbReference type="NCBI Taxonomy" id="330214"/>
    <lineage>
        <taxon>Bacteria</taxon>
        <taxon>Pseudomonadati</taxon>
        <taxon>Nitrospirota</taxon>
        <taxon>Nitrospiria</taxon>
        <taxon>Nitrospirales</taxon>
        <taxon>Nitrospiraceae</taxon>
        <taxon>Nitrospira</taxon>
    </lineage>
</organism>
<evidence type="ECO:0000256" key="7">
    <source>
        <dbReference type="ARBA" id="ARBA00023136"/>
    </source>
</evidence>
<dbReference type="Gene3D" id="3.30.2090.10">
    <property type="entry name" value="Multidrug efflux transporter AcrB TolC docking domain, DN and DC subdomains"/>
    <property type="match status" value="2"/>
</dbReference>
<dbReference type="PRINTS" id="PR00702">
    <property type="entry name" value="ACRIFLAVINRP"/>
</dbReference>
<evidence type="ECO:0000256" key="9">
    <source>
        <dbReference type="SAM" id="Phobius"/>
    </source>
</evidence>
<dbReference type="Gene3D" id="3.30.70.1430">
    <property type="entry name" value="Multidrug efflux transporter AcrB pore domain"/>
    <property type="match status" value="2"/>
</dbReference>
<gene>
    <name evidence="10" type="ORF">NSPZN2_10370</name>
</gene>
<comment type="subcellular location">
    <subcellularLocation>
        <location evidence="1">Cell membrane</location>
        <topology evidence="1">Multi-pass membrane protein</topology>
    </subcellularLocation>
</comment>
<keyword evidence="3" id="KW-0813">Transport</keyword>
<accession>A0ABM8QF98</accession>
<evidence type="ECO:0000256" key="6">
    <source>
        <dbReference type="ARBA" id="ARBA00022989"/>
    </source>
</evidence>
<evidence type="ECO:0000256" key="2">
    <source>
        <dbReference type="ARBA" id="ARBA00010942"/>
    </source>
</evidence>
<evidence type="ECO:0000256" key="8">
    <source>
        <dbReference type="SAM" id="MobiDB-lite"/>
    </source>
</evidence>
<dbReference type="SUPFAM" id="SSF82714">
    <property type="entry name" value="Multidrug efflux transporter AcrB TolC docking domain, DN and DC subdomains"/>
    <property type="match status" value="2"/>
</dbReference>
<evidence type="ECO:0000256" key="1">
    <source>
        <dbReference type="ARBA" id="ARBA00004651"/>
    </source>
</evidence>
<feature type="transmembrane region" description="Helical" evidence="9">
    <location>
        <begin position="988"/>
        <end position="1011"/>
    </location>
</feature>
<reference evidence="10 11" key="1">
    <citation type="submission" date="2021-02" db="EMBL/GenBank/DDBJ databases">
        <authorList>
            <person name="Han P."/>
        </authorList>
    </citation>
    <scope>NUCLEOTIDE SEQUENCE [LARGE SCALE GENOMIC DNA]</scope>
    <source>
        <strain evidence="10">Candidatus Nitrospira sp. ZN2</strain>
    </source>
</reference>
<feature type="transmembrane region" description="Helical" evidence="9">
    <location>
        <begin position="960"/>
        <end position="982"/>
    </location>
</feature>
<dbReference type="SUPFAM" id="SSF82866">
    <property type="entry name" value="Multidrug efflux transporter AcrB transmembrane domain"/>
    <property type="match status" value="2"/>
</dbReference>
<feature type="transmembrane region" description="Helical" evidence="9">
    <location>
        <begin position="911"/>
        <end position="932"/>
    </location>
</feature>
<feature type="transmembrane region" description="Helical" evidence="9">
    <location>
        <begin position="885"/>
        <end position="905"/>
    </location>
</feature>
<feature type="transmembrane region" description="Helical" evidence="9">
    <location>
        <begin position="468"/>
        <end position="491"/>
    </location>
</feature>
<keyword evidence="6 9" id="KW-1133">Transmembrane helix</keyword>
<evidence type="ECO:0000313" key="10">
    <source>
        <dbReference type="EMBL" id="CAE6694128.1"/>
    </source>
</evidence>
<keyword evidence="7 9" id="KW-0472">Membrane</keyword>
<feature type="transmembrane region" description="Helical" evidence="9">
    <location>
        <begin position="859"/>
        <end position="878"/>
    </location>
</feature>
<proteinExistence type="inferred from homology"/>
<dbReference type="InterPro" id="IPR001036">
    <property type="entry name" value="Acrflvin-R"/>
</dbReference>
<sequence length="1051" mass="115413">MIERLVGFALAQRFMVCLAGLALLFGGLYAFHILDVVAYPDPSPPMIEVITQYPGWSGEQMERAITLPIEIALQGMPGLAEIRSLSIFGLSDIKVYFEFGTDYFRDRQEILNRLQLTVLPQNVQPTISPWSAIAEIFRYELTGEHVSLTDLKTTQDWQIRREFKRVPGVIDVSTYGGTTKEYHVELDPGQLMSYNVTLDQVMEGLAKSNTDVGGNYLTMGEQSFNIRGMGLIKKLDDISNTVVTQKEGTPVFIRNLGKTSIGSRVRLGKVGIDDRDDVVEGVVLLQRGAKALSVLDKVHEKVQELNTRKLPKGVQIKTFYDRTVLIHTTIETVIDILIAGVVLVSIILYVFLGHFRTAMIVALTVPVALLFTFGMMVLGGQSANLISLGAVDFGIIVDSTLIMVESIFYHLAHKSSQGVTVPMHVMRAAREVGRPIFFATTIIVIAFLPLFTMTGVPGKVFAPMSLTYGFALSGALLMAFTLAPALCSLLLTGTIKERDTAVVEFLSRRYMALLDWGLRREWLVVGIAVAVLVVAMAAVPFIGGEFMPALEEGNIWMRTTLPVDISFEQAARLVTDIRGVFRQFPEVISAASQLGRPDDGTDPTSFFNAEFLVTLKPFKEWRAEVPTKKALIDQIEQRLGVIPGVTFNFSQAIQDNVQEAMSGVKGENAVKLYGSDLQTLEQLAKQIETVMKGVQGVKDLGVLHLLGQPNLVIEVNREECARYGLKVDDVNDVVQAAIGGQAVTRIYEGERWFDLVVRFLPEFRKDIESIGNIVVSTPDGARIPLKQLASITEQTGAFIVYRENNERYIPIKFSVRGRDLEGTVRDAQERIEQQIQLPAGYRIEWHGEFDQLQEEKARLARIVPITLGLILILVYLVLNNFRDALLVLAAVPFSLVGGVLALLVTGTHFSISAAVGFISLFGVAVQGALILISRMQDLLREGWDVREAIMKSAEVRMRPVLMTSLAAAIGLLPAAVANGIGAQSQQPLARVVVGGMLTSAALILFVLPVLYQLLHRYRRRPASSEAAVAGGHMGQNGGRADTLSAGTTLPG</sequence>
<dbReference type="RefSeq" id="WP_213040264.1">
    <property type="nucleotide sequence ID" value="NZ_CAJNBJ010000001.1"/>
</dbReference>
<protein>
    <submittedName>
        <fullName evidence="10">Cobalt-zinc-cadmium resistance protein CzcA Cation efflux system protein CusA</fullName>
    </submittedName>
</protein>
<keyword evidence="5 9" id="KW-0812">Transmembrane</keyword>
<feature type="transmembrane region" description="Helical" evidence="9">
    <location>
        <begin position="436"/>
        <end position="456"/>
    </location>
</feature>
<dbReference type="InterPro" id="IPR027463">
    <property type="entry name" value="AcrB_DN_DC_subdom"/>
</dbReference>
<dbReference type="Gene3D" id="3.30.70.1320">
    <property type="entry name" value="Multidrug efflux transporter AcrB pore domain like"/>
    <property type="match status" value="1"/>
</dbReference>
<evidence type="ECO:0000256" key="5">
    <source>
        <dbReference type="ARBA" id="ARBA00022692"/>
    </source>
</evidence>
<dbReference type="SUPFAM" id="SSF82693">
    <property type="entry name" value="Multidrug efflux transporter AcrB pore domain, PN1, PN2, PC1 and PC2 subdomains"/>
    <property type="match status" value="3"/>
</dbReference>
<feature type="transmembrane region" description="Helical" evidence="9">
    <location>
        <begin position="522"/>
        <end position="542"/>
    </location>
</feature>
<dbReference type="EMBL" id="CAJNBJ010000001">
    <property type="protein sequence ID" value="CAE6694128.1"/>
    <property type="molecule type" value="Genomic_DNA"/>
</dbReference>
<feature type="transmembrane region" description="Helical" evidence="9">
    <location>
        <begin position="332"/>
        <end position="352"/>
    </location>
</feature>
<dbReference type="Gene3D" id="1.20.1640.10">
    <property type="entry name" value="Multidrug efflux transporter AcrB transmembrane domain"/>
    <property type="match status" value="2"/>
</dbReference>
<feature type="transmembrane region" description="Helical" evidence="9">
    <location>
        <begin position="359"/>
        <end position="379"/>
    </location>
</feature>
<keyword evidence="11" id="KW-1185">Reference proteome</keyword>
<dbReference type="PANTHER" id="PTHR32063">
    <property type="match status" value="1"/>
</dbReference>
<dbReference type="Gene3D" id="3.30.70.1440">
    <property type="entry name" value="Multidrug efflux transporter AcrB pore domain"/>
    <property type="match status" value="1"/>
</dbReference>
<keyword evidence="4" id="KW-1003">Cell membrane</keyword>
<dbReference type="Pfam" id="PF00873">
    <property type="entry name" value="ACR_tran"/>
    <property type="match status" value="1"/>
</dbReference>
<dbReference type="Proteomes" id="UP000675880">
    <property type="component" value="Unassembled WGS sequence"/>
</dbReference>
<name>A0ABM8QF98_9BACT</name>
<comment type="caution">
    <text evidence="10">The sequence shown here is derived from an EMBL/GenBank/DDBJ whole genome shotgun (WGS) entry which is preliminary data.</text>
</comment>
<dbReference type="InterPro" id="IPR004763">
    <property type="entry name" value="CusA-like"/>
</dbReference>
<dbReference type="PANTHER" id="PTHR32063:SF12">
    <property type="entry name" value="CATION EFFLUX SYSTEM PROTEIN"/>
    <property type="match status" value="1"/>
</dbReference>